<sequence length="317" mass="33732">MYFEYFGLLVASLGLGASAAVLPRQGSVHLAVSPTCGTLSGSPASINAGLNDLSSYKTIVAFGDSYTSGGTDGTTLPPAIMTPPNPSAGGRVSNGKLWIEHLANAAGATLHDYAVNGSVIDALEYPSGSVVRNAKDYMSQVDSYLSDHPKSDPDTTLYVVFVGMGDFENRDELVFQNFSLTTGAITYSIAELTSGSDLSKHFLFVDNYGRGQKTSDGEVYKQALFNNLKDAKNQLGISFGFVDLYPLWNGVLGSNPGYEAFGFTSPGSCTVNDQTTDGACEDPEHTFYWIPGHPSASTHSITAQYVQEAMSECNLDQ</sequence>
<dbReference type="SUPFAM" id="SSF52266">
    <property type="entry name" value="SGNH hydrolase"/>
    <property type="match status" value="1"/>
</dbReference>
<evidence type="ECO:0000313" key="2">
    <source>
        <dbReference type="EMBL" id="THU89380.1"/>
    </source>
</evidence>
<dbReference type="Gene3D" id="3.40.50.1110">
    <property type="entry name" value="SGNH hydrolase"/>
    <property type="match status" value="1"/>
</dbReference>
<protein>
    <recommendedName>
        <fullName evidence="4">Carbohydrate esterase family 16 protein</fullName>
    </recommendedName>
</protein>
<evidence type="ECO:0000256" key="1">
    <source>
        <dbReference type="SAM" id="SignalP"/>
    </source>
</evidence>
<feature type="chain" id="PRO_5020627961" description="Carbohydrate esterase family 16 protein" evidence="1">
    <location>
        <begin position="20"/>
        <end position="317"/>
    </location>
</feature>
<dbReference type="GO" id="GO:0016788">
    <property type="term" value="F:hydrolase activity, acting on ester bonds"/>
    <property type="evidence" value="ECO:0007669"/>
    <property type="project" value="InterPro"/>
</dbReference>
<keyword evidence="1" id="KW-0732">Signal</keyword>
<evidence type="ECO:0008006" key="4">
    <source>
        <dbReference type="Google" id="ProtNLM"/>
    </source>
</evidence>
<proteinExistence type="predicted"/>
<organism evidence="2 3">
    <name type="scientific">Dendrothele bispora (strain CBS 962.96)</name>
    <dbReference type="NCBI Taxonomy" id="1314807"/>
    <lineage>
        <taxon>Eukaryota</taxon>
        <taxon>Fungi</taxon>
        <taxon>Dikarya</taxon>
        <taxon>Basidiomycota</taxon>
        <taxon>Agaricomycotina</taxon>
        <taxon>Agaricomycetes</taxon>
        <taxon>Agaricomycetidae</taxon>
        <taxon>Agaricales</taxon>
        <taxon>Agaricales incertae sedis</taxon>
        <taxon>Dendrothele</taxon>
    </lineage>
</organism>
<evidence type="ECO:0000313" key="3">
    <source>
        <dbReference type="Proteomes" id="UP000297245"/>
    </source>
</evidence>
<reference evidence="2 3" key="1">
    <citation type="journal article" date="2019" name="Nat. Ecol. Evol.">
        <title>Megaphylogeny resolves global patterns of mushroom evolution.</title>
        <authorList>
            <person name="Varga T."/>
            <person name="Krizsan K."/>
            <person name="Foldi C."/>
            <person name="Dima B."/>
            <person name="Sanchez-Garcia M."/>
            <person name="Sanchez-Ramirez S."/>
            <person name="Szollosi G.J."/>
            <person name="Szarkandi J.G."/>
            <person name="Papp V."/>
            <person name="Albert L."/>
            <person name="Andreopoulos W."/>
            <person name="Angelini C."/>
            <person name="Antonin V."/>
            <person name="Barry K.W."/>
            <person name="Bougher N.L."/>
            <person name="Buchanan P."/>
            <person name="Buyck B."/>
            <person name="Bense V."/>
            <person name="Catcheside P."/>
            <person name="Chovatia M."/>
            <person name="Cooper J."/>
            <person name="Damon W."/>
            <person name="Desjardin D."/>
            <person name="Finy P."/>
            <person name="Geml J."/>
            <person name="Haridas S."/>
            <person name="Hughes K."/>
            <person name="Justo A."/>
            <person name="Karasinski D."/>
            <person name="Kautmanova I."/>
            <person name="Kiss B."/>
            <person name="Kocsube S."/>
            <person name="Kotiranta H."/>
            <person name="LaButti K.M."/>
            <person name="Lechner B.E."/>
            <person name="Liimatainen K."/>
            <person name="Lipzen A."/>
            <person name="Lukacs Z."/>
            <person name="Mihaltcheva S."/>
            <person name="Morgado L.N."/>
            <person name="Niskanen T."/>
            <person name="Noordeloos M.E."/>
            <person name="Ohm R.A."/>
            <person name="Ortiz-Santana B."/>
            <person name="Ovrebo C."/>
            <person name="Racz N."/>
            <person name="Riley R."/>
            <person name="Savchenko A."/>
            <person name="Shiryaev A."/>
            <person name="Soop K."/>
            <person name="Spirin V."/>
            <person name="Szebenyi C."/>
            <person name="Tomsovsky M."/>
            <person name="Tulloss R.E."/>
            <person name="Uehling J."/>
            <person name="Grigoriev I.V."/>
            <person name="Vagvolgyi C."/>
            <person name="Papp T."/>
            <person name="Martin F.M."/>
            <person name="Miettinen O."/>
            <person name="Hibbett D.S."/>
            <person name="Nagy L.G."/>
        </authorList>
    </citation>
    <scope>NUCLEOTIDE SEQUENCE [LARGE SCALE GENOMIC DNA]</scope>
    <source>
        <strain evidence="2 3">CBS 962.96</strain>
    </source>
</reference>
<dbReference type="InterPro" id="IPR036514">
    <property type="entry name" value="SGNH_hydro_sf"/>
</dbReference>
<name>A0A4S8LKA7_DENBC</name>
<dbReference type="InterPro" id="IPR001087">
    <property type="entry name" value="GDSL"/>
</dbReference>
<dbReference type="OrthoDB" id="1600564at2759"/>
<dbReference type="Proteomes" id="UP000297245">
    <property type="component" value="Unassembled WGS sequence"/>
</dbReference>
<dbReference type="AlphaFoldDB" id="A0A4S8LKA7"/>
<dbReference type="Pfam" id="PF00657">
    <property type="entry name" value="Lipase_GDSL"/>
    <property type="match status" value="1"/>
</dbReference>
<accession>A0A4S8LKA7</accession>
<gene>
    <name evidence="2" type="ORF">K435DRAFT_729280</name>
</gene>
<keyword evidence="3" id="KW-1185">Reference proteome</keyword>
<dbReference type="EMBL" id="ML179370">
    <property type="protein sequence ID" value="THU89380.1"/>
    <property type="molecule type" value="Genomic_DNA"/>
</dbReference>
<feature type="signal peptide" evidence="1">
    <location>
        <begin position="1"/>
        <end position="19"/>
    </location>
</feature>